<evidence type="ECO:0000256" key="1">
    <source>
        <dbReference type="SAM" id="MobiDB-lite"/>
    </source>
</evidence>
<protein>
    <submittedName>
        <fullName evidence="3">Uncharacterized protein</fullName>
    </submittedName>
</protein>
<feature type="compositionally biased region" description="Basic residues" evidence="1">
    <location>
        <begin position="218"/>
        <end position="239"/>
    </location>
</feature>
<gene>
    <name evidence="3" type="ORF">HTAM1171_LOCUS11104</name>
</gene>
<accession>A0A7S2IBV1</accession>
<dbReference type="AlphaFoldDB" id="A0A7S2IBV1"/>
<proteinExistence type="predicted"/>
<organism evidence="3">
    <name type="scientific">Helicotheca tamesis</name>
    <dbReference type="NCBI Taxonomy" id="374047"/>
    <lineage>
        <taxon>Eukaryota</taxon>
        <taxon>Sar</taxon>
        <taxon>Stramenopiles</taxon>
        <taxon>Ochrophyta</taxon>
        <taxon>Bacillariophyta</taxon>
        <taxon>Mediophyceae</taxon>
        <taxon>Lithodesmiophycidae</taxon>
        <taxon>Lithodesmiales</taxon>
        <taxon>Lithodesmiaceae</taxon>
        <taxon>Helicotheca</taxon>
    </lineage>
</organism>
<feature type="compositionally biased region" description="Basic residues" evidence="1">
    <location>
        <begin position="256"/>
        <end position="275"/>
    </location>
</feature>
<evidence type="ECO:0000313" key="3">
    <source>
        <dbReference type="EMBL" id="CAD9514834.1"/>
    </source>
</evidence>
<feature type="compositionally biased region" description="Low complexity" evidence="1">
    <location>
        <begin position="176"/>
        <end position="200"/>
    </location>
</feature>
<dbReference type="EMBL" id="HBGV01017978">
    <property type="protein sequence ID" value="CAD9514834.1"/>
    <property type="molecule type" value="Transcribed_RNA"/>
</dbReference>
<reference evidence="3" key="1">
    <citation type="submission" date="2021-01" db="EMBL/GenBank/DDBJ databases">
        <authorList>
            <person name="Corre E."/>
            <person name="Pelletier E."/>
            <person name="Niang G."/>
            <person name="Scheremetjew M."/>
            <person name="Finn R."/>
            <person name="Kale V."/>
            <person name="Holt S."/>
            <person name="Cochrane G."/>
            <person name="Meng A."/>
            <person name="Brown T."/>
            <person name="Cohen L."/>
        </authorList>
    </citation>
    <scope>NUCLEOTIDE SEQUENCE</scope>
    <source>
        <strain evidence="3">CCMP826</strain>
    </source>
</reference>
<keyword evidence="2" id="KW-1133">Transmembrane helix</keyword>
<evidence type="ECO:0000256" key="2">
    <source>
        <dbReference type="SAM" id="Phobius"/>
    </source>
</evidence>
<name>A0A7S2IBV1_9STRA</name>
<keyword evidence="2" id="KW-0812">Transmembrane</keyword>
<feature type="region of interest" description="Disordered" evidence="1">
    <location>
        <begin position="176"/>
        <end position="289"/>
    </location>
</feature>
<keyword evidence="2" id="KW-0472">Membrane</keyword>
<sequence>MAVSVREHNTEQSRYVFTRTATEQTAEERAQTVRKVVSRGSDRATKMRYRTEFDANPIDSSTVHHVLDSPREFHASLLQIERERRGALRQGRILEDVNYWRQRAGWADDDTTMQEFNQGVYDSYYAMDDVFLSSNANADGSTGKAGGIMKLAKFVGLILGVLLVYLLVRAVRRSISGSSSGSSSGSKKSKSSSSGSGSRSTSRRRSSSRARATSLGRSRSKSVGRTRSSRSRSRSRRAKSSSDDDYALMEDDQRPRKSGRSRSRTVRRSRSRARSKNRESSAPKENMLV</sequence>
<feature type="transmembrane region" description="Helical" evidence="2">
    <location>
        <begin position="151"/>
        <end position="168"/>
    </location>
</feature>